<dbReference type="InterPro" id="IPR015199">
    <property type="entry name" value="DNA_pol_III_delta_C"/>
</dbReference>
<dbReference type="Gene3D" id="1.20.272.10">
    <property type="match status" value="1"/>
</dbReference>
<gene>
    <name evidence="9" type="ORF">ACFQDL_29735</name>
</gene>
<dbReference type="Pfam" id="PF09115">
    <property type="entry name" value="DNApol3-delta_C"/>
    <property type="match status" value="1"/>
</dbReference>
<dbReference type="InterPro" id="IPR008921">
    <property type="entry name" value="DNA_pol3_clamp-load_cplx_C"/>
</dbReference>
<keyword evidence="4" id="KW-0548">Nucleotidyltransferase</keyword>
<dbReference type="PANTHER" id="PTHR11669">
    <property type="entry name" value="REPLICATION FACTOR C / DNA POLYMERASE III GAMMA-TAU SUBUNIT"/>
    <property type="match status" value="1"/>
</dbReference>
<keyword evidence="6" id="KW-0239">DNA-directed DNA polymerase</keyword>
<dbReference type="SUPFAM" id="SSF52540">
    <property type="entry name" value="P-loop containing nucleoside triphosphate hydrolases"/>
    <property type="match status" value="1"/>
</dbReference>
<organism evidence="9 10">
    <name type="scientific">Marinobacterium aestuariivivens</name>
    <dbReference type="NCBI Taxonomy" id="1698799"/>
    <lineage>
        <taxon>Bacteria</taxon>
        <taxon>Pseudomonadati</taxon>
        <taxon>Pseudomonadota</taxon>
        <taxon>Gammaproteobacteria</taxon>
        <taxon>Oceanospirillales</taxon>
        <taxon>Oceanospirillaceae</taxon>
        <taxon>Marinobacterium</taxon>
    </lineage>
</organism>
<accession>A0ABW2A8R0</accession>
<reference evidence="10" key="1">
    <citation type="journal article" date="2019" name="Int. J. Syst. Evol. Microbiol.">
        <title>The Global Catalogue of Microorganisms (GCM) 10K type strain sequencing project: providing services to taxonomists for standard genome sequencing and annotation.</title>
        <authorList>
            <consortium name="The Broad Institute Genomics Platform"/>
            <consortium name="The Broad Institute Genome Sequencing Center for Infectious Disease"/>
            <person name="Wu L."/>
            <person name="Ma J."/>
        </authorList>
    </citation>
    <scope>NUCLEOTIDE SEQUENCE [LARGE SCALE GENOMIC DNA]</scope>
    <source>
        <strain evidence="10">NBRC 111756</strain>
    </source>
</reference>
<sequence length="208" mass="23446">MNVAAANALLKSLEEPGRETVLLLVTHRLGQVMPTIRSRCQRIDCHPPAPEEAAAWLAQRLEIEQAEASQLLGISLGSPIRALEYVQQDLMALRRKLVTGLADILKQRRSALDVAQQLAKEDLELLLGWLYGWLLDIVRIGATGDESYLRHADVRNMLLAVARRASPQTLYALADLVHEERLNLMQRLNPNRQLLLERVLLKWSALAR</sequence>
<dbReference type="RefSeq" id="WP_379913445.1">
    <property type="nucleotide sequence ID" value="NZ_JBHSWE010000001.1"/>
</dbReference>
<dbReference type="InterPro" id="IPR050238">
    <property type="entry name" value="DNA_Rep/Repair_Clamp_Loader"/>
</dbReference>
<evidence type="ECO:0000256" key="5">
    <source>
        <dbReference type="ARBA" id="ARBA00022705"/>
    </source>
</evidence>
<feature type="domain" description="DNA polymerase III delta subunit C-terminal" evidence="8">
    <location>
        <begin position="89"/>
        <end position="204"/>
    </location>
</feature>
<evidence type="ECO:0000256" key="3">
    <source>
        <dbReference type="ARBA" id="ARBA00022679"/>
    </source>
</evidence>
<keyword evidence="5" id="KW-0235">DNA replication</keyword>
<comment type="caution">
    <text evidence="9">The sequence shown here is derived from an EMBL/GenBank/DDBJ whole genome shotgun (WGS) entry which is preliminary data.</text>
</comment>
<dbReference type="Pfam" id="PF13177">
    <property type="entry name" value="DNA_pol3_delta2"/>
    <property type="match status" value="1"/>
</dbReference>
<dbReference type="PANTHER" id="PTHR11669:SF8">
    <property type="entry name" value="DNA POLYMERASE III SUBUNIT DELTA"/>
    <property type="match status" value="1"/>
</dbReference>
<proteinExistence type="predicted"/>
<evidence type="ECO:0000313" key="10">
    <source>
        <dbReference type="Proteomes" id="UP001596422"/>
    </source>
</evidence>
<evidence type="ECO:0000256" key="6">
    <source>
        <dbReference type="ARBA" id="ARBA00022932"/>
    </source>
</evidence>
<dbReference type="Proteomes" id="UP001596422">
    <property type="component" value="Unassembled WGS sequence"/>
</dbReference>
<keyword evidence="3" id="KW-0808">Transferase</keyword>
<comment type="catalytic activity">
    <reaction evidence="7">
        <text>DNA(n) + a 2'-deoxyribonucleoside 5'-triphosphate = DNA(n+1) + diphosphate</text>
        <dbReference type="Rhea" id="RHEA:22508"/>
        <dbReference type="Rhea" id="RHEA-COMP:17339"/>
        <dbReference type="Rhea" id="RHEA-COMP:17340"/>
        <dbReference type="ChEBI" id="CHEBI:33019"/>
        <dbReference type="ChEBI" id="CHEBI:61560"/>
        <dbReference type="ChEBI" id="CHEBI:173112"/>
        <dbReference type="EC" id="2.7.7.7"/>
    </reaction>
</comment>
<evidence type="ECO:0000259" key="8">
    <source>
        <dbReference type="Pfam" id="PF09115"/>
    </source>
</evidence>
<dbReference type="EMBL" id="JBHSWE010000001">
    <property type="protein sequence ID" value="MFC6673806.1"/>
    <property type="molecule type" value="Genomic_DNA"/>
</dbReference>
<dbReference type="EC" id="2.7.7.7" evidence="1"/>
<evidence type="ECO:0000256" key="7">
    <source>
        <dbReference type="ARBA" id="ARBA00049244"/>
    </source>
</evidence>
<keyword evidence="10" id="KW-1185">Reference proteome</keyword>
<protein>
    <recommendedName>
        <fullName evidence="2">DNA polymerase III subunit delta'</fullName>
        <ecNumber evidence="1">2.7.7.7</ecNumber>
    </recommendedName>
</protein>
<name>A0ABW2A8R0_9GAMM</name>
<evidence type="ECO:0000256" key="1">
    <source>
        <dbReference type="ARBA" id="ARBA00012417"/>
    </source>
</evidence>
<evidence type="ECO:0000256" key="4">
    <source>
        <dbReference type="ARBA" id="ARBA00022695"/>
    </source>
</evidence>
<dbReference type="SUPFAM" id="SSF48019">
    <property type="entry name" value="post-AAA+ oligomerization domain-like"/>
    <property type="match status" value="1"/>
</dbReference>
<evidence type="ECO:0000313" key="9">
    <source>
        <dbReference type="EMBL" id="MFC6673806.1"/>
    </source>
</evidence>
<dbReference type="Gene3D" id="3.40.50.300">
    <property type="entry name" value="P-loop containing nucleotide triphosphate hydrolases"/>
    <property type="match status" value="1"/>
</dbReference>
<evidence type="ECO:0000256" key="2">
    <source>
        <dbReference type="ARBA" id="ARBA00014363"/>
    </source>
</evidence>
<dbReference type="InterPro" id="IPR027417">
    <property type="entry name" value="P-loop_NTPase"/>
</dbReference>